<sequence length="83" mass="9696">MLWGVHTHELNVCMYVLYVNMYPCVLQASWTHRALFSSRALNLFINNLFLTCPFITFTAVPVSAIPKHYINPRPLWQQQAEND</sequence>
<evidence type="ECO:0000256" key="1">
    <source>
        <dbReference type="SAM" id="Phobius"/>
    </source>
</evidence>
<reference evidence="3" key="1">
    <citation type="journal article" date="2016" name="Nature">
        <title>Genome evolution in the allotetraploid frog Xenopus laevis.</title>
        <authorList>
            <person name="Session A.M."/>
            <person name="Uno Y."/>
            <person name="Kwon T."/>
            <person name="Chapman J.A."/>
            <person name="Toyoda A."/>
            <person name="Takahashi S."/>
            <person name="Fukui A."/>
            <person name="Hikosaka A."/>
            <person name="Suzuki A."/>
            <person name="Kondo M."/>
            <person name="van Heeringen S.J."/>
            <person name="Quigley I."/>
            <person name="Heinz S."/>
            <person name="Ogino H."/>
            <person name="Ochi H."/>
            <person name="Hellsten U."/>
            <person name="Lyons J.B."/>
            <person name="Simakov O."/>
            <person name="Putnam N."/>
            <person name="Stites J."/>
            <person name="Kuroki Y."/>
            <person name="Tanaka T."/>
            <person name="Michiue T."/>
            <person name="Watanabe M."/>
            <person name="Bogdanovic O."/>
            <person name="Lister R."/>
            <person name="Georgiou G."/>
            <person name="Paranjpe S.S."/>
            <person name="van Kruijsbergen I."/>
            <person name="Shu S."/>
            <person name="Carlson J."/>
            <person name="Kinoshita T."/>
            <person name="Ohta Y."/>
            <person name="Mawaribuchi S."/>
            <person name="Jenkins J."/>
            <person name="Grimwood J."/>
            <person name="Schmutz J."/>
            <person name="Mitros T."/>
            <person name="Mozaffari S.V."/>
            <person name="Suzuki Y."/>
            <person name="Haramoto Y."/>
            <person name="Yamamoto T.S."/>
            <person name="Takagi C."/>
            <person name="Heald R."/>
            <person name="Miller K."/>
            <person name="Haudenschild C."/>
            <person name="Kitzman J."/>
            <person name="Nakayama T."/>
            <person name="Izutsu Y."/>
            <person name="Robert J."/>
            <person name="Fortriede J."/>
            <person name="Burns K."/>
            <person name="Lotay V."/>
            <person name="Karimi K."/>
            <person name="Yasuoka Y."/>
            <person name="Dichmann D.S."/>
            <person name="Flajnik M.F."/>
            <person name="Houston D.W."/>
            <person name="Shendure J."/>
            <person name="DuPasquier L."/>
            <person name="Vize P.D."/>
            <person name="Zorn A.M."/>
            <person name="Ito M."/>
            <person name="Marcotte E.M."/>
            <person name="Wallingford J.B."/>
            <person name="Ito Y."/>
            <person name="Asashima M."/>
            <person name="Ueno N."/>
            <person name="Matsuda Y."/>
            <person name="Veenstra G.J."/>
            <person name="Fujiyama A."/>
            <person name="Harland R.M."/>
            <person name="Taira M."/>
            <person name="Rokhsar D.S."/>
        </authorList>
    </citation>
    <scope>NUCLEOTIDE SEQUENCE [LARGE SCALE GENOMIC DNA]</scope>
    <source>
        <strain evidence="3">J</strain>
    </source>
</reference>
<organism evidence="2 3">
    <name type="scientific">Xenopus laevis</name>
    <name type="common">African clawed frog</name>
    <dbReference type="NCBI Taxonomy" id="8355"/>
    <lineage>
        <taxon>Eukaryota</taxon>
        <taxon>Metazoa</taxon>
        <taxon>Chordata</taxon>
        <taxon>Craniata</taxon>
        <taxon>Vertebrata</taxon>
        <taxon>Euteleostomi</taxon>
        <taxon>Amphibia</taxon>
        <taxon>Batrachia</taxon>
        <taxon>Anura</taxon>
        <taxon>Pipoidea</taxon>
        <taxon>Pipidae</taxon>
        <taxon>Xenopodinae</taxon>
        <taxon>Xenopus</taxon>
        <taxon>Xenopus</taxon>
    </lineage>
</organism>
<keyword evidence="1" id="KW-0812">Transmembrane</keyword>
<keyword evidence="1" id="KW-0472">Membrane</keyword>
<gene>
    <name evidence="2" type="ORF">XELAEV_18008280mg</name>
</gene>
<keyword evidence="1" id="KW-1133">Transmembrane helix</keyword>
<name>A0A974I5V0_XENLA</name>
<evidence type="ECO:0000313" key="3">
    <source>
        <dbReference type="Proteomes" id="UP000694892"/>
    </source>
</evidence>
<dbReference type="AlphaFoldDB" id="A0A974I5V0"/>
<dbReference type="Proteomes" id="UP000694892">
    <property type="component" value="Chromosome 1L"/>
</dbReference>
<feature type="transmembrane region" description="Helical" evidence="1">
    <location>
        <begin position="12"/>
        <end position="31"/>
    </location>
</feature>
<evidence type="ECO:0000313" key="2">
    <source>
        <dbReference type="EMBL" id="OCU02516.1"/>
    </source>
</evidence>
<protein>
    <submittedName>
        <fullName evidence="2">Uncharacterized protein</fullName>
    </submittedName>
</protein>
<feature type="transmembrane region" description="Helical" evidence="1">
    <location>
        <begin position="43"/>
        <end position="65"/>
    </location>
</feature>
<proteinExistence type="predicted"/>
<accession>A0A974I5V0</accession>
<dbReference type="EMBL" id="CM004466">
    <property type="protein sequence ID" value="OCU02516.1"/>
    <property type="molecule type" value="Genomic_DNA"/>
</dbReference>